<comment type="subunit">
    <text evidence="6">Heterooligomer composed of large and small subunits.</text>
</comment>
<evidence type="ECO:0000256" key="4">
    <source>
        <dbReference type="ARBA" id="ARBA00022801"/>
    </source>
</evidence>
<protein>
    <recommendedName>
        <fullName evidence="6">Exodeoxyribonuclease 7 small subunit</fullName>
        <ecNumber evidence="6">3.1.11.6</ecNumber>
    </recommendedName>
    <alternativeName>
        <fullName evidence="6">Exodeoxyribonuclease VII small subunit</fullName>
        <shortName evidence="6">Exonuclease VII small subunit</shortName>
    </alternativeName>
</protein>
<dbReference type="EC" id="3.1.11.6" evidence="6"/>
<dbReference type="Pfam" id="PF02609">
    <property type="entry name" value="Exonuc_VII_S"/>
    <property type="match status" value="1"/>
</dbReference>
<comment type="similarity">
    <text evidence="1 6">Belongs to the XseB family.</text>
</comment>
<dbReference type="InterPro" id="IPR003761">
    <property type="entry name" value="Exonuc_VII_S"/>
</dbReference>
<dbReference type="GO" id="GO:0005829">
    <property type="term" value="C:cytosol"/>
    <property type="evidence" value="ECO:0007669"/>
    <property type="project" value="TreeGrafter"/>
</dbReference>
<comment type="subcellular location">
    <subcellularLocation>
        <location evidence="6">Cytoplasm</location>
    </subcellularLocation>
</comment>
<dbReference type="RefSeq" id="WP_069193641.1">
    <property type="nucleotide sequence ID" value="NZ_RLII01000004.1"/>
</dbReference>
<keyword evidence="8" id="KW-1185">Reference proteome</keyword>
<reference evidence="8" key="1">
    <citation type="submission" date="2018-11" db="EMBL/GenBank/DDBJ databases">
        <title>Genome sequencing of a novel mesophilic and cellulolytic organism within the genus Hungateiclostridium.</title>
        <authorList>
            <person name="Rettenmaier R."/>
            <person name="Liebl W."/>
            <person name="Zverlov V."/>
        </authorList>
    </citation>
    <scope>NUCLEOTIDE SEQUENCE [LARGE SCALE GENOMIC DNA]</scope>
    <source>
        <strain evidence="8">N2K1</strain>
    </source>
</reference>
<evidence type="ECO:0000256" key="5">
    <source>
        <dbReference type="ARBA" id="ARBA00022839"/>
    </source>
</evidence>
<keyword evidence="3 6" id="KW-0540">Nuclease</keyword>
<evidence type="ECO:0000256" key="2">
    <source>
        <dbReference type="ARBA" id="ARBA00022490"/>
    </source>
</evidence>
<dbReference type="Gene3D" id="1.10.287.1040">
    <property type="entry name" value="Exonuclease VII, small subunit"/>
    <property type="match status" value="1"/>
</dbReference>
<dbReference type="Proteomes" id="UP000289166">
    <property type="component" value="Unassembled WGS sequence"/>
</dbReference>
<comment type="catalytic activity">
    <reaction evidence="6">
        <text>Exonucleolytic cleavage in either 5'- to 3'- or 3'- to 5'-direction to yield nucleoside 5'-phosphates.</text>
        <dbReference type="EC" id="3.1.11.6"/>
    </reaction>
</comment>
<dbReference type="SUPFAM" id="SSF116842">
    <property type="entry name" value="XseB-like"/>
    <property type="match status" value="1"/>
</dbReference>
<keyword evidence="2 6" id="KW-0963">Cytoplasm</keyword>
<sequence>MKKGFEESLKELESIVKQLERGELPLDESIEMFQKGITLSKDLSKMLDDMEKRVSILIEDENGMIKEENFIGAGDDKSGL</sequence>
<dbReference type="HAMAP" id="MF_00337">
    <property type="entry name" value="Exonuc_7_S"/>
    <property type="match status" value="1"/>
</dbReference>
<dbReference type="GO" id="GO:0008855">
    <property type="term" value="F:exodeoxyribonuclease VII activity"/>
    <property type="evidence" value="ECO:0007669"/>
    <property type="project" value="UniProtKB-UniRule"/>
</dbReference>
<name>A0A4Q0I5T0_9FIRM</name>
<dbReference type="PIRSF" id="PIRSF006488">
    <property type="entry name" value="Exonuc_VII_S"/>
    <property type="match status" value="1"/>
</dbReference>
<dbReference type="AlphaFoldDB" id="A0A4Q0I5T0"/>
<comment type="function">
    <text evidence="6">Bidirectionally degrades single-stranded DNA into large acid-insoluble oligonucleotides, which are then degraded further into small acid-soluble oligonucleotides.</text>
</comment>
<keyword evidence="4 6" id="KW-0378">Hydrolase</keyword>
<dbReference type="GO" id="GO:0009318">
    <property type="term" value="C:exodeoxyribonuclease VII complex"/>
    <property type="evidence" value="ECO:0007669"/>
    <property type="project" value="UniProtKB-UniRule"/>
</dbReference>
<proteinExistence type="inferred from homology"/>
<dbReference type="PANTHER" id="PTHR34137">
    <property type="entry name" value="EXODEOXYRIBONUCLEASE 7 SMALL SUBUNIT"/>
    <property type="match status" value="1"/>
</dbReference>
<dbReference type="EMBL" id="RLII01000004">
    <property type="protein sequence ID" value="RXE59671.1"/>
    <property type="molecule type" value="Genomic_DNA"/>
</dbReference>
<accession>A0A4Q0I5T0</accession>
<dbReference type="InterPro" id="IPR037004">
    <property type="entry name" value="Exonuc_VII_ssu_sf"/>
</dbReference>
<evidence type="ECO:0000256" key="6">
    <source>
        <dbReference type="HAMAP-Rule" id="MF_00337"/>
    </source>
</evidence>
<dbReference type="OrthoDB" id="1697399at2"/>
<dbReference type="PANTHER" id="PTHR34137:SF1">
    <property type="entry name" value="EXODEOXYRIBONUCLEASE 7 SMALL SUBUNIT"/>
    <property type="match status" value="1"/>
</dbReference>
<dbReference type="NCBIfam" id="TIGR01280">
    <property type="entry name" value="xseB"/>
    <property type="match status" value="1"/>
</dbReference>
<comment type="caution">
    <text evidence="7">The sequence shown here is derived from an EMBL/GenBank/DDBJ whole genome shotgun (WGS) entry which is preliminary data.</text>
</comment>
<evidence type="ECO:0000256" key="3">
    <source>
        <dbReference type="ARBA" id="ARBA00022722"/>
    </source>
</evidence>
<evidence type="ECO:0000313" key="7">
    <source>
        <dbReference type="EMBL" id="RXE59671.1"/>
    </source>
</evidence>
<keyword evidence="5 6" id="KW-0269">Exonuclease</keyword>
<dbReference type="GO" id="GO:0006308">
    <property type="term" value="P:DNA catabolic process"/>
    <property type="evidence" value="ECO:0007669"/>
    <property type="project" value="UniProtKB-UniRule"/>
</dbReference>
<gene>
    <name evidence="6 7" type="primary">xseB</name>
    <name evidence="7" type="ORF">EFD62_04970</name>
</gene>
<evidence type="ECO:0000313" key="8">
    <source>
        <dbReference type="Proteomes" id="UP000289166"/>
    </source>
</evidence>
<organism evidence="7 8">
    <name type="scientific">Acetivibrio mesophilus</name>
    <dbReference type="NCBI Taxonomy" id="2487273"/>
    <lineage>
        <taxon>Bacteria</taxon>
        <taxon>Bacillati</taxon>
        <taxon>Bacillota</taxon>
        <taxon>Clostridia</taxon>
        <taxon>Eubacteriales</taxon>
        <taxon>Oscillospiraceae</taxon>
        <taxon>Acetivibrio</taxon>
    </lineage>
</organism>
<evidence type="ECO:0000256" key="1">
    <source>
        <dbReference type="ARBA" id="ARBA00009998"/>
    </source>
</evidence>